<keyword evidence="4" id="KW-1185">Reference proteome</keyword>
<feature type="transmembrane region" description="Helical" evidence="2">
    <location>
        <begin position="903"/>
        <end position="924"/>
    </location>
</feature>
<dbReference type="PANTHER" id="PTHR32063:SF0">
    <property type="entry name" value="SWARMING MOTILITY PROTEIN SWRC"/>
    <property type="match status" value="1"/>
</dbReference>
<dbReference type="SUPFAM" id="SSF82714">
    <property type="entry name" value="Multidrug efflux transporter AcrB TolC docking domain, DN and DC subdomains"/>
    <property type="match status" value="1"/>
</dbReference>
<keyword evidence="2" id="KW-0812">Transmembrane</keyword>
<keyword evidence="2" id="KW-1133">Transmembrane helix</keyword>
<feature type="transmembrane region" description="Helical" evidence="2">
    <location>
        <begin position="462"/>
        <end position="485"/>
    </location>
</feature>
<feature type="transmembrane region" description="Helical" evidence="2">
    <location>
        <begin position="360"/>
        <end position="378"/>
    </location>
</feature>
<reference evidence="4" key="1">
    <citation type="journal article" date="2019" name="Int. J. Syst. Evol. Microbiol.">
        <title>The Global Catalogue of Microorganisms (GCM) 10K type strain sequencing project: providing services to taxonomists for standard genome sequencing and annotation.</title>
        <authorList>
            <consortium name="The Broad Institute Genomics Platform"/>
            <consortium name="The Broad Institute Genome Sequencing Center for Infectious Disease"/>
            <person name="Wu L."/>
            <person name="Ma J."/>
        </authorList>
    </citation>
    <scope>NUCLEOTIDE SEQUENCE [LARGE SCALE GENOMIC DNA]</scope>
    <source>
        <strain evidence="4">JCM 4738</strain>
    </source>
</reference>
<dbReference type="Gene3D" id="3.30.70.1430">
    <property type="entry name" value="Multidrug efflux transporter AcrB pore domain"/>
    <property type="match status" value="2"/>
</dbReference>
<dbReference type="EMBL" id="BMVP01000001">
    <property type="protein sequence ID" value="GHB37514.1"/>
    <property type="molecule type" value="Genomic_DNA"/>
</dbReference>
<proteinExistence type="predicted"/>
<feature type="transmembrane region" description="Helical" evidence="2">
    <location>
        <begin position="952"/>
        <end position="970"/>
    </location>
</feature>
<dbReference type="PANTHER" id="PTHR32063">
    <property type="match status" value="1"/>
</dbReference>
<feature type="transmembrane region" description="Helical" evidence="2">
    <location>
        <begin position="384"/>
        <end position="410"/>
    </location>
</feature>
<feature type="transmembrane region" description="Helical" evidence="2">
    <location>
        <begin position="877"/>
        <end position="897"/>
    </location>
</feature>
<feature type="region of interest" description="Disordered" evidence="1">
    <location>
        <begin position="1020"/>
        <end position="1039"/>
    </location>
</feature>
<dbReference type="Proteomes" id="UP000642673">
    <property type="component" value="Unassembled WGS sequence"/>
</dbReference>
<evidence type="ECO:0000256" key="2">
    <source>
        <dbReference type="SAM" id="Phobius"/>
    </source>
</evidence>
<evidence type="ECO:0000313" key="4">
    <source>
        <dbReference type="Proteomes" id="UP000642673"/>
    </source>
</evidence>
<feature type="transmembrane region" description="Helical" evidence="2">
    <location>
        <begin position="982"/>
        <end position="1007"/>
    </location>
</feature>
<dbReference type="SUPFAM" id="SSF82693">
    <property type="entry name" value="Multidrug efflux transporter AcrB pore domain, PN1, PN2, PC1 and PC2 subdomains"/>
    <property type="match status" value="3"/>
</dbReference>
<dbReference type="Gene3D" id="3.30.70.1320">
    <property type="entry name" value="Multidrug efflux transporter AcrB pore domain like"/>
    <property type="match status" value="1"/>
</dbReference>
<feature type="transmembrane region" description="Helical" evidence="2">
    <location>
        <begin position="331"/>
        <end position="353"/>
    </location>
</feature>
<dbReference type="Pfam" id="PF00873">
    <property type="entry name" value="ACR_tran"/>
    <property type="match status" value="1"/>
</dbReference>
<accession>A0ABQ3EFP3</accession>
<dbReference type="RefSeq" id="WP_190182190.1">
    <property type="nucleotide sequence ID" value="NZ_BMVP01000001.1"/>
</dbReference>
<evidence type="ECO:0000313" key="3">
    <source>
        <dbReference type="EMBL" id="GHB37514.1"/>
    </source>
</evidence>
<sequence>MSWLSRFSLAQRALIGLMSIVALLFGAMAIPQLKQQLLPSIELPMVSVLAPYEGASPDVVEKQVIEPIEATLKGVDGITGITSTASEGNALIMAQFDYGDSGTKQLVADVQQAVNRARVRLPADVDPQVVAGSTDDMPTVVLAATSGKDQQALADQLESSVVPVLSDIAGVGRVTVDGVQKLQVTVTPDPAKLTAAGLDGASLAKGLQAGGASVPAGSFDEQGKNRTVRVGAGYTSLAQLEDLRLSAGPGKPAVRLGDVATVRQEPAKAVSLTRTNGKPSLAVTVTMDKDGSAVAISDAVKEKLPELRSTLGSGAGLAVIMDQGPAVAKSISGLTTEGALGLVFAVLVILVFLASLRSTLVTAVSIPLSVVLALIVLWTRDLSLNMLTLGALTIAIGRVVDDSIVVLENIKRHLGYGEEREEAIVTAVREVAGAVTSSTLTTVAVFLPIGLVGGMIGQLFSSFSLTVTAALLASLLVSLTVVPVLSHWFLRAPKGTSQDPEKARRDAEEKEARSRLQRSYVRVLGFATRRRLTSVAIAAAVLVATFAMTPLLKTNFFDQGAQDTLTVKQTLEPGTSLAAADEASRKVEKVLASVDGVKDYQVTVGSSGFMAAFGGGTGTNQASYQVTLENADDADSVKEHIASGLAGLDGVGETRILAGGGFGSSNLSVVVKAGDPAVLAEAAGQVQAEMAKLKDVTDVQSDLSQSVPRISVTATPKTAEAGLDQAALGAIVAQAVRGTPAGKAVLDDTERDIVIKSARPATTLAELQALPVGATARLGDIADVKMVPGPVAMTRIDGARAATVTARPVGENTGAVSSALQSGIKALDLPAGATASIGGVSQDQSEAFGSLGLAMLAAIAIVFMLLVATFRSLVQPLILLVSVPFAATGALGLLIVTGTPMGVPAMIGMLMLIGIVVTNAIVLIDLVNQYRRQGLGVVEAVIEGGRHRLRPILMTALATVFALLPMAFGVTGEGGFISQPLAVVVIGGLVSSTLLTLLLVPTLYTMVELFKDRRRDRKQARLTAVPAPSGSSDGAPARV</sequence>
<protein>
    <submittedName>
        <fullName evidence="3">Hydrogenase expression protein</fullName>
    </submittedName>
</protein>
<name>A0ABQ3EFP3_9ACTN</name>
<evidence type="ECO:0000256" key="1">
    <source>
        <dbReference type="SAM" id="MobiDB-lite"/>
    </source>
</evidence>
<dbReference type="Gene3D" id="1.20.1640.10">
    <property type="entry name" value="Multidrug efflux transporter AcrB transmembrane domain"/>
    <property type="match status" value="2"/>
</dbReference>
<organism evidence="3 4">
    <name type="scientific">Streptomyces cirratus</name>
    <dbReference type="NCBI Taxonomy" id="68187"/>
    <lineage>
        <taxon>Bacteria</taxon>
        <taxon>Bacillati</taxon>
        <taxon>Actinomycetota</taxon>
        <taxon>Actinomycetes</taxon>
        <taxon>Kitasatosporales</taxon>
        <taxon>Streptomycetaceae</taxon>
        <taxon>Streptomyces</taxon>
    </lineage>
</organism>
<dbReference type="InterPro" id="IPR001036">
    <property type="entry name" value="Acrflvin-R"/>
</dbReference>
<gene>
    <name evidence="3" type="ORF">GCM10010347_03530</name>
</gene>
<keyword evidence="2" id="KW-0472">Membrane</keyword>
<dbReference type="PRINTS" id="PR00702">
    <property type="entry name" value="ACRIFLAVINRP"/>
</dbReference>
<dbReference type="Gene3D" id="3.30.2090.10">
    <property type="entry name" value="Multidrug efflux transporter AcrB TolC docking domain, DN and DC subdomains"/>
    <property type="match status" value="2"/>
</dbReference>
<dbReference type="InterPro" id="IPR027463">
    <property type="entry name" value="AcrB_DN_DC_subdom"/>
</dbReference>
<feature type="transmembrane region" description="Helical" evidence="2">
    <location>
        <begin position="847"/>
        <end position="870"/>
    </location>
</feature>
<feature type="transmembrane region" description="Helical" evidence="2">
    <location>
        <begin position="431"/>
        <end position="456"/>
    </location>
</feature>
<dbReference type="SUPFAM" id="SSF82866">
    <property type="entry name" value="Multidrug efflux transporter AcrB transmembrane domain"/>
    <property type="match status" value="2"/>
</dbReference>
<comment type="caution">
    <text evidence="3">The sequence shown here is derived from an EMBL/GenBank/DDBJ whole genome shotgun (WGS) entry which is preliminary data.</text>
</comment>
<feature type="transmembrane region" description="Helical" evidence="2">
    <location>
        <begin position="532"/>
        <end position="552"/>
    </location>
</feature>
<dbReference type="Gene3D" id="3.30.70.1440">
    <property type="entry name" value="Multidrug efflux transporter AcrB pore domain"/>
    <property type="match status" value="1"/>
</dbReference>